<evidence type="ECO:0000313" key="4">
    <source>
        <dbReference type="Proteomes" id="UP000753802"/>
    </source>
</evidence>
<keyword evidence="1" id="KW-0802">TPR repeat</keyword>
<dbReference type="InterPro" id="IPR011990">
    <property type="entry name" value="TPR-like_helical_dom_sf"/>
</dbReference>
<dbReference type="EMBL" id="JAACJS010000015">
    <property type="protein sequence ID" value="NCI51869.1"/>
    <property type="molecule type" value="Genomic_DNA"/>
</dbReference>
<gene>
    <name evidence="3" type="ORF">GWC95_18235</name>
</gene>
<reference evidence="3 4" key="1">
    <citation type="submission" date="2020-01" db="EMBL/GenBank/DDBJ databases">
        <title>Genome analysis.</title>
        <authorList>
            <person name="Wu S."/>
            <person name="Wang G."/>
        </authorList>
    </citation>
    <scope>NUCLEOTIDE SEQUENCE [LARGE SCALE GENOMIC DNA]</scope>
    <source>
        <strain evidence="3 4">SYL130</strain>
    </source>
</reference>
<proteinExistence type="predicted"/>
<dbReference type="SMART" id="SM00028">
    <property type="entry name" value="TPR"/>
    <property type="match status" value="3"/>
</dbReference>
<evidence type="ECO:0008006" key="5">
    <source>
        <dbReference type="Google" id="ProtNLM"/>
    </source>
</evidence>
<accession>A0ABW9ZXH6</accession>
<protein>
    <recommendedName>
        <fullName evidence="5">Tetratricopeptide repeat-containing protein</fullName>
    </recommendedName>
</protein>
<evidence type="ECO:0000256" key="2">
    <source>
        <dbReference type="SAM" id="SignalP"/>
    </source>
</evidence>
<dbReference type="Pfam" id="PF14559">
    <property type="entry name" value="TPR_19"/>
    <property type="match status" value="1"/>
</dbReference>
<dbReference type="RefSeq" id="WP_161820134.1">
    <property type="nucleotide sequence ID" value="NZ_JAACJS010000015.1"/>
</dbReference>
<feature type="signal peptide" evidence="2">
    <location>
        <begin position="1"/>
        <end position="17"/>
    </location>
</feature>
<dbReference type="Gene3D" id="1.25.40.10">
    <property type="entry name" value="Tetratricopeptide repeat domain"/>
    <property type="match status" value="1"/>
</dbReference>
<feature type="chain" id="PRO_5045184922" description="Tetratricopeptide repeat-containing protein" evidence="2">
    <location>
        <begin position="18"/>
        <end position="335"/>
    </location>
</feature>
<organism evidence="3 4">
    <name type="scientific">Sediminibacterium roseum</name>
    <dbReference type="NCBI Taxonomy" id="1978412"/>
    <lineage>
        <taxon>Bacteria</taxon>
        <taxon>Pseudomonadati</taxon>
        <taxon>Bacteroidota</taxon>
        <taxon>Chitinophagia</taxon>
        <taxon>Chitinophagales</taxon>
        <taxon>Chitinophagaceae</taxon>
        <taxon>Sediminibacterium</taxon>
    </lineage>
</organism>
<dbReference type="Proteomes" id="UP000753802">
    <property type="component" value="Unassembled WGS sequence"/>
</dbReference>
<dbReference type="PROSITE" id="PS50005">
    <property type="entry name" value="TPR"/>
    <property type="match status" value="1"/>
</dbReference>
<dbReference type="InterPro" id="IPR019734">
    <property type="entry name" value="TPR_rpt"/>
</dbReference>
<keyword evidence="2" id="KW-0732">Signal</keyword>
<feature type="repeat" description="TPR" evidence="1">
    <location>
        <begin position="124"/>
        <end position="157"/>
    </location>
</feature>
<evidence type="ECO:0000256" key="1">
    <source>
        <dbReference type="PROSITE-ProRule" id="PRU00339"/>
    </source>
</evidence>
<comment type="caution">
    <text evidence="3">The sequence shown here is derived from an EMBL/GenBank/DDBJ whole genome shotgun (WGS) entry which is preliminary data.</text>
</comment>
<evidence type="ECO:0000313" key="3">
    <source>
        <dbReference type="EMBL" id="NCI51869.1"/>
    </source>
</evidence>
<sequence>MKYILTLFLLAALTANAQQQSVSEMQQTARTLLQKGDFDNATVMLERARKQDPTNLELMRDLSYVSYLKRDFAKAMEAGKELVEHPNADAQAFQLLGLTYKATAAYKECGKLYRTGLRKFPNSGVLYNEYGELFALENELDEAITQWEKGIENDPTYSGNYYNAALYHARNNNWIRAVLYGELFLNLESYTARTQDVKNQLLTAWRNMLTPSTLQQLKNAKATSAFERAVLDQLSKTMQGSKGTGSIDDLIAVRTKFIEEWMKNDAKTYPFHLFNHQQYLIKQNTFGAYNYWLFSSGADMYQLWQKQHEKEAADFTAFQQSRVFKLPAGEYYFSK</sequence>
<keyword evidence="4" id="KW-1185">Reference proteome</keyword>
<dbReference type="SUPFAM" id="SSF48452">
    <property type="entry name" value="TPR-like"/>
    <property type="match status" value="1"/>
</dbReference>
<name>A0ABW9ZXH6_9BACT</name>